<dbReference type="Proteomes" id="UP001519460">
    <property type="component" value="Unassembled WGS sequence"/>
</dbReference>
<gene>
    <name evidence="1" type="ORF">BaRGS_00015246</name>
</gene>
<dbReference type="EMBL" id="JACVVK020000092">
    <property type="protein sequence ID" value="KAK7493535.1"/>
    <property type="molecule type" value="Genomic_DNA"/>
</dbReference>
<comment type="caution">
    <text evidence="1">The sequence shown here is derived from an EMBL/GenBank/DDBJ whole genome shotgun (WGS) entry which is preliminary data.</text>
</comment>
<proteinExistence type="predicted"/>
<organism evidence="1 2">
    <name type="scientific">Batillaria attramentaria</name>
    <dbReference type="NCBI Taxonomy" id="370345"/>
    <lineage>
        <taxon>Eukaryota</taxon>
        <taxon>Metazoa</taxon>
        <taxon>Spiralia</taxon>
        <taxon>Lophotrochozoa</taxon>
        <taxon>Mollusca</taxon>
        <taxon>Gastropoda</taxon>
        <taxon>Caenogastropoda</taxon>
        <taxon>Sorbeoconcha</taxon>
        <taxon>Cerithioidea</taxon>
        <taxon>Batillariidae</taxon>
        <taxon>Batillaria</taxon>
    </lineage>
</organism>
<accession>A0ABD0L239</accession>
<name>A0ABD0L239_9CAEN</name>
<dbReference type="AlphaFoldDB" id="A0ABD0L239"/>
<sequence>MRRPPCALRIDNQSNKPDTTTNIIGGSAYPLHTVAQKATAAFPVSQVRGEQRGAKTSLPLLKSRPNCLMMEVLVSTAVLGTYPGMRGGRQMTQLPGGFQRGRAEHSRPVNGKNQPSVCFRSTNKLALFVNLGEQKLQVP</sequence>
<evidence type="ECO:0000313" key="2">
    <source>
        <dbReference type="Proteomes" id="UP001519460"/>
    </source>
</evidence>
<evidence type="ECO:0000313" key="1">
    <source>
        <dbReference type="EMBL" id="KAK7493535.1"/>
    </source>
</evidence>
<keyword evidence="2" id="KW-1185">Reference proteome</keyword>
<reference evidence="1 2" key="1">
    <citation type="journal article" date="2023" name="Sci. Data">
        <title>Genome assembly of the Korean intertidal mud-creeper Batillaria attramentaria.</title>
        <authorList>
            <person name="Patra A.K."/>
            <person name="Ho P.T."/>
            <person name="Jun S."/>
            <person name="Lee S.J."/>
            <person name="Kim Y."/>
            <person name="Won Y.J."/>
        </authorList>
    </citation>
    <scope>NUCLEOTIDE SEQUENCE [LARGE SCALE GENOMIC DNA]</scope>
    <source>
        <strain evidence="1">Wonlab-2016</strain>
    </source>
</reference>
<protein>
    <submittedName>
        <fullName evidence="1">Uncharacterized protein</fullName>
    </submittedName>
</protein>